<evidence type="ECO:0000256" key="2">
    <source>
        <dbReference type="SAM" id="MobiDB-lite"/>
    </source>
</evidence>
<keyword evidence="1" id="KW-0863">Zinc-finger</keyword>
<evidence type="ECO:0000256" key="1">
    <source>
        <dbReference type="PROSITE-ProRule" id="PRU00047"/>
    </source>
</evidence>
<evidence type="ECO:0000259" key="3">
    <source>
        <dbReference type="PROSITE" id="PS50158"/>
    </source>
</evidence>
<dbReference type="GO" id="GO:0003676">
    <property type="term" value="F:nucleic acid binding"/>
    <property type="evidence" value="ECO:0007669"/>
    <property type="project" value="InterPro"/>
</dbReference>
<name>A0A5S6Q1Y7_TRIMR</name>
<dbReference type="SMART" id="SM00343">
    <property type="entry name" value="ZnF_C2HC"/>
    <property type="match status" value="1"/>
</dbReference>
<dbReference type="WBParaSite" id="TMUE_0000000972.1">
    <property type="protein sequence ID" value="TMUE_0000000972.1"/>
    <property type="gene ID" value="WBGene00296890"/>
</dbReference>
<sequence>MDTGKSFDLKLIPEFDGSARQSFAQWLEKVELVCKLRGIDDIATIIALRLTGGAFAVYPQLADKDRKSPAEVKGALLSAFAVDHYVAYELFVRRKLGVDESPDVFLAELRRLTSLFGGVSERTLACAFVAGLPEGVRQLLRAGSRMENLCLSEILTRARVVIVDEHPPVSARVLCFGTTEVRTVSRTDASKRRCFSCGGLNHFARNCPIRRKNLDSGKKENEDQRPQTRNSRRKACRVPVPQRPGNDLGEEA</sequence>
<keyword evidence="1" id="KW-0479">Metal-binding</keyword>
<feature type="domain" description="CCHC-type" evidence="3">
    <location>
        <begin position="192"/>
        <end position="208"/>
    </location>
</feature>
<dbReference type="GO" id="GO:0008270">
    <property type="term" value="F:zinc ion binding"/>
    <property type="evidence" value="ECO:0007669"/>
    <property type="project" value="UniProtKB-KW"/>
</dbReference>
<evidence type="ECO:0000313" key="4">
    <source>
        <dbReference type="Proteomes" id="UP000046395"/>
    </source>
</evidence>
<feature type="region of interest" description="Disordered" evidence="2">
    <location>
        <begin position="211"/>
        <end position="252"/>
    </location>
</feature>
<keyword evidence="4" id="KW-1185">Reference proteome</keyword>
<accession>A0A5S6Q1Y7</accession>
<keyword evidence="1" id="KW-0862">Zinc</keyword>
<feature type="compositionally biased region" description="Basic and acidic residues" evidence="2">
    <location>
        <begin position="212"/>
        <end position="226"/>
    </location>
</feature>
<dbReference type="Gene3D" id="4.10.60.10">
    <property type="entry name" value="Zinc finger, CCHC-type"/>
    <property type="match status" value="1"/>
</dbReference>
<dbReference type="Pfam" id="PF00098">
    <property type="entry name" value="zf-CCHC"/>
    <property type="match status" value="1"/>
</dbReference>
<dbReference type="SUPFAM" id="SSF57756">
    <property type="entry name" value="Retrovirus zinc finger-like domains"/>
    <property type="match status" value="1"/>
</dbReference>
<dbReference type="AlphaFoldDB" id="A0A5S6Q1Y7"/>
<evidence type="ECO:0000313" key="5">
    <source>
        <dbReference type="WBParaSite" id="TMUE_0000000972.1"/>
    </source>
</evidence>
<dbReference type="InterPro" id="IPR001878">
    <property type="entry name" value="Znf_CCHC"/>
</dbReference>
<protein>
    <submittedName>
        <fullName evidence="5">CCHC-type domain-containing protein</fullName>
    </submittedName>
</protein>
<proteinExistence type="predicted"/>
<dbReference type="InterPro" id="IPR036875">
    <property type="entry name" value="Znf_CCHC_sf"/>
</dbReference>
<dbReference type="PROSITE" id="PS50158">
    <property type="entry name" value="ZF_CCHC"/>
    <property type="match status" value="1"/>
</dbReference>
<organism evidence="4 5">
    <name type="scientific">Trichuris muris</name>
    <name type="common">Mouse whipworm</name>
    <dbReference type="NCBI Taxonomy" id="70415"/>
    <lineage>
        <taxon>Eukaryota</taxon>
        <taxon>Metazoa</taxon>
        <taxon>Ecdysozoa</taxon>
        <taxon>Nematoda</taxon>
        <taxon>Enoplea</taxon>
        <taxon>Dorylaimia</taxon>
        <taxon>Trichinellida</taxon>
        <taxon>Trichuridae</taxon>
        <taxon>Trichuris</taxon>
    </lineage>
</organism>
<reference evidence="5" key="1">
    <citation type="submission" date="2019-12" db="UniProtKB">
        <authorList>
            <consortium name="WormBaseParasite"/>
        </authorList>
    </citation>
    <scope>IDENTIFICATION</scope>
</reference>
<dbReference type="GO" id="GO:0019899">
    <property type="term" value="F:enzyme binding"/>
    <property type="evidence" value="ECO:0007669"/>
    <property type="project" value="UniProtKB-ARBA"/>
</dbReference>
<dbReference type="Proteomes" id="UP000046395">
    <property type="component" value="Unassembled WGS sequence"/>
</dbReference>